<feature type="compositionally biased region" description="Low complexity" evidence="2">
    <location>
        <begin position="1929"/>
        <end position="1943"/>
    </location>
</feature>
<accession>A0ABQ4JKB0</accession>
<dbReference type="InterPro" id="IPR001650">
    <property type="entry name" value="Helicase_C-like"/>
</dbReference>
<feature type="compositionally biased region" description="Pro residues" evidence="2">
    <location>
        <begin position="2202"/>
        <end position="2213"/>
    </location>
</feature>
<keyword evidence="5" id="KW-1185">Reference proteome</keyword>
<dbReference type="InterPro" id="IPR029063">
    <property type="entry name" value="SAM-dependent_MTases_sf"/>
</dbReference>
<dbReference type="SUPFAM" id="SSF52540">
    <property type="entry name" value="P-loop containing nucleoside triphosphate hydrolases"/>
    <property type="match status" value="2"/>
</dbReference>
<dbReference type="PROSITE" id="PS51194">
    <property type="entry name" value="HELICASE_CTER"/>
    <property type="match status" value="1"/>
</dbReference>
<keyword evidence="1" id="KW-0175">Coiled coil</keyword>
<sequence>MATASPDSTAPDIAEPAQRPTNTPTAATDLLGELADLPHPAPPVPPIGPENDPVPSARSSGFESHDTEAVPSGPRFRPADQADLAPSGEAARIKANIAALRVLRTLQADQRPATVDEQQVLARWSGWGAVPAVFDPDRDDSTYVWAREQLAELLDETEWRAARRTTLNAHYTDASVVKVVWDAVQQLGFTGGDVLEPGSGSGNFIAFAPEHARMVGVELDPVTAAISAALYPDARILNESFADTRIPTGAFDLVIGNLPFGKVALTDCRHNPGGHSIHDHFMIKSLHLLRPGGLMAVLTSHFSMDRANPAARREITGLADLVGAVRLPSRAMARAAGTDAVMDVLILRRREEARPAAATREWEATRRVTLGEDEVRVNAYFLDRPGRVLGRLGTGGLYSGDELAVVGDRDCAPALRAALQEVVAEAQAQALTYSPARQATQSQPIAFVAAAEQQPDGYLALRKDDTFTRVINGQAEPYAPPKTQADELRELLRLRNLAMRLLEAEAATLDDTEEIDHLRAELGRRYDSYVSRFGPINRYNTYETGKVDEETGEPILRRVAPAQGGFRADPFSNLVYALERFDEASQVAYKSDIFTTRAIAPRAPKLGAETPEDALAICQDVYGQITLERVAWLLGVDQEDARQQLGTLVFDEPGTDRLVPAAEYLSGNVRVKLDQARAAAEQDERYAPNVEALTAVKPADLTPEEIRVRLGASWVSGETVQQFLQELLDDPTLAVEQGVGAADWTVTSKRRATTLATSTWGTERRSAVDIAEDLLKQRPVRVYDIDPVTEKRRLNADATLAAQTKATEINERFSDWLWGEPQRANAHLAIYNERFNSLVLRSYDGSKLTLPGLALTFKPHPHQYSAVARIVNEPSVGLWHEVGAGKTAEMVMGAMELRRLGLVRKPMIIVPNHMLEQFSREFLQLYPQARLLSTSSADLTAERRRLFQARVTTGAWDAVIMTHRAFEQVAMSPEYQRTYLKSKIEKLERRLELAKGARQKRLVKQLEGAISRAEERIRKKLNTKKDPGLTFEMMGVDYLFIDEGHLFKNLERPSRIPGMGVPGSNRSTDLDMKLRWLRETNDRVGTIATATPVANSLGEVHTMLMYLAPHLMRSLNIDEFDAWAATFGETVEGIEVVPEGGGLRMNSRFAKFYNLPELLRLLHQVADVKTAEDLALPVPALKQREDGQRLPRTVVIPASDGLSDYLTALVDRADKVRHGDVDPTDDNLLKITHNGRSAAMDLRLVPPTADEIADVLRRFEVLDDEPAAAVAANLAALWSRQRPNPLDPTTVVWPDEVWQGEGETLWSGQFDHATEQALLHLSDSHDWSAGPLSSSQILDTLTNYDGLGDPDVRQRVAEHLIDHGATEPPFGQAGRSVIWPNSVEDATGRVVWSGSLPRTLRQALALAHLGADVGHPVTADRLAELMDTYDRLADPAIRQRLAGELASLWSGQPPPGVVAGDDGQRAAATAWPGPVVAPPGLLWSGPFSEEVQSALLAIRGIDPEAPSKLAAAAETIARIYAEHRDDIFSDSDGQPHPRPGALQIVFSDLGVPAAGWNAYDELREQLVAHGVPRGQIRFMHEAGNDAEKAALFAAARDGRISVLIGSTEKMGVGTNVQQRAVALHHLDCPWRPADLQQREGRILRQGNQNAEVEIIRYVTEGSFDGFMWQTVARKAEFIAQLMRGRLDVREIEDIGDAALSYNEVKALATGNPMLLDQAALQAEVTKLERMERSHHRERDRMAWVRRERDQDIAILRTEIEEATAARARRIDTSGDKFRITVLGQSTGERKQGNILLRDALKSLTAPPPRGEQEVATIGGFQVVAEHRWIEAQNRRLLYVSLPDLPRAEFALSPAELDNADLVNRLENRLRGLDAIVGQLQRDLAAKEQDLDRITRGLDAPFKHADALRTALLRLEEVNAQIADASKSQPSTTPAAPAETTTAPKQVDPAIIRTGRPGHRDGNDTMQVLTLTAAAIQTYGWVSRRDADASAGKLVPTAAIVDTAINGDGYDATGLRQELEAVVTDDTRAYAAAAREYAIALPNADVSDYAYQLRLAATEDTVSPRHFATLVSAVSSYQRHLQDQTIRHTTATSAWQGQKGDKVSFDARVLAARSYNRHRRGGGQSAATTLYLADASGNLWTWRAPNLNAFRDGTYVHVNGKIKGHDTTDGHRQTELGRCVLTPIDQPADWPGAPNDTTTPPTGAAPPPAEPEPPAESAAGVQTTAAQAGAAPEATELARAPDGDEPHVDPDHTAEPEHGAGTPSPDQAEPASSDDLDQREQQIRYRQIALKIEEHGAGYHRSTGSAHRYIAEMVDATPTELEWIKTHIADHPEVLELPYRTPAQWDQVRQRRGEEAFQQAEAAHAAGDLTKALDCLDEARACGVLSLAEWHAGRDYVLARDTDEKPLPPTPSAEAPADHQPSRSQTAQEAADRQSRVRQRQLVLALEQYGPGYQHLTGDGVRYAAEAARATDQEWDWMASYAQANPQVLEGERLGDARIHEINRDAGRKAFAAATEAMRRDDFELALARLDDAEVHWPDGHPDRGGTWDHYRKIVRSKAGANAKGAPATAANSASGRQDSASQERLGPAAIAKVGHAPRRPVPAASFGRAPVDPLAPVAISRTHGR</sequence>
<reference evidence="4 5" key="1">
    <citation type="submission" date="2021-01" db="EMBL/GenBank/DDBJ databases">
        <title>Whole genome shotgun sequence of Verrucosispora qiuiae NBRC 106684.</title>
        <authorList>
            <person name="Komaki H."/>
            <person name="Tamura T."/>
        </authorList>
    </citation>
    <scope>NUCLEOTIDE SEQUENCE [LARGE SCALE GENOMIC DNA]</scope>
    <source>
        <strain evidence="4 5">NBRC 106684</strain>
    </source>
</reference>
<protein>
    <recommendedName>
        <fullName evidence="3">Helicase C-terminal domain-containing protein</fullName>
    </recommendedName>
</protein>
<feature type="region of interest" description="Disordered" evidence="2">
    <location>
        <begin position="1922"/>
        <end position="1949"/>
    </location>
</feature>
<proteinExistence type="predicted"/>
<evidence type="ECO:0000259" key="3">
    <source>
        <dbReference type="PROSITE" id="PS51194"/>
    </source>
</evidence>
<name>A0ABQ4JKB0_9ACTN</name>
<feature type="domain" description="Helicase C-terminal" evidence="3">
    <location>
        <begin position="1515"/>
        <end position="1699"/>
    </location>
</feature>
<organism evidence="4 5">
    <name type="scientific">Micromonospora qiuiae</name>
    <dbReference type="NCBI Taxonomy" id="502268"/>
    <lineage>
        <taxon>Bacteria</taxon>
        <taxon>Bacillati</taxon>
        <taxon>Actinomycetota</taxon>
        <taxon>Actinomycetes</taxon>
        <taxon>Micromonosporales</taxon>
        <taxon>Micromonosporaceae</taxon>
        <taxon>Micromonospora</taxon>
    </lineage>
</organism>
<dbReference type="Proteomes" id="UP000653076">
    <property type="component" value="Unassembled WGS sequence"/>
</dbReference>
<feature type="compositionally biased region" description="Basic and acidic residues" evidence="2">
    <location>
        <begin position="2238"/>
        <end position="2257"/>
    </location>
</feature>
<dbReference type="PANTHER" id="PTHR41313">
    <property type="entry name" value="ADENINE-SPECIFIC METHYLTRANSFERASE"/>
    <property type="match status" value="1"/>
</dbReference>
<feature type="compositionally biased region" description="Low complexity" evidence="2">
    <location>
        <begin position="2214"/>
        <end position="2237"/>
    </location>
</feature>
<feature type="region of interest" description="Disordered" evidence="2">
    <location>
        <begin position="2182"/>
        <end position="2276"/>
    </location>
</feature>
<feature type="region of interest" description="Disordered" evidence="2">
    <location>
        <begin position="1"/>
        <end position="77"/>
    </location>
</feature>
<feature type="compositionally biased region" description="Low complexity" evidence="2">
    <location>
        <begin position="2558"/>
        <end position="2575"/>
    </location>
</feature>
<feature type="compositionally biased region" description="Low complexity" evidence="2">
    <location>
        <begin position="2190"/>
        <end position="2201"/>
    </location>
</feature>
<dbReference type="RefSeq" id="WP_204037489.1">
    <property type="nucleotide sequence ID" value="NZ_BOPC01000092.1"/>
</dbReference>
<dbReference type="Gene3D" id="3.40.50.150">
    <property type="entry name" value="Vaccinia Virus protein VP39"/>
    <property type="match status" value="1"/>
</dbReference>
<dbReference type="PRINTS" id="PR00507">
    <property type="entry name" value="N12N6MTFRASE"/>
</dbReference>
<dbReference type="SUPFAM" id="SSF53335">
    <property type="entry name" value="S-adenosyl-L-methionine-dependent methyltransferases"/>
    <property type="match status" value="1"/>
</dbReference>
<feature type="coiled-coil region" evidence="1">
    <location>
        <begin position="977"/>
        <end position="1023"/>
    </location>
</feature>
<evidence type="ECO:0000256" key="1">
    <source>
        <dbReference type="SAM" id="Coils"/>
    </source>
</evidence>
<evidence type="ECO:0000313" key="5">
    <source>
        <dbReference type="Proteomes" id="UP000653076"/>
    </source>
</evidence>
<dbReference type="EMBL" id="BOPC01000092">
    <property type="protein sequence ID" value="GIJ29997.1"/>
    <property type="molecule type" value="Genomic_DNA"/>
</dbReference>
<feature type="region of interest" description="Disordered" evidence="2">
    <location>
        <begin position="2400"/>
        <end position="2435"/>
    </location>
</feature>
<dbReference type="PANTHER" id="PTHR41313:SF1">
    <property type="entry name" value="DNA METHYLASE ADENINE-SPECIFIC DOMAIN-CONTAINING PROTEIN"/>
    <property type="match status" value="1"/>
</dbReference>
<evidence type="ECO:0000313" key="4">
    <source>
        <dbReference type="EMBL" id="GIJ29997.1"/>
    </source>
</evidence>
<dbReference type="Gene3D" id="3.40.50.300">
    <property type="entry name" value="P-loop containing nucleotide triphosphate hydrolases"/>
    <property type="match status" value="2"/>
</dbReference>
<comment type="caution">
    <text evidence="4">The sequence shown here is derived from an EMBL/GenBank/DDBJ whole genome shotgun (WGS) entry which is preliminary data.</text>
</comment>
<evidence type="ECO:0000256" key="2">
    <source>
        <dbReference type="SAM" id="MobiDB-lite"/>
    </source>
</evidence>
<dbReference type="InterPro" id="IPR027417">
    <property type="entry name" value="P-loop_NTPase"/>
</dbReference>
<feature type="region of interest" description="Disordered" evidence="2">
    <location>
        <begin position="2558"/>
        <end position="2625"/>
    </location>
</feature>
<dbReference type="SMART" id="SM00487">
    <property type="entry name" value="DEXDc"/>
    <property type="match status" value="1"/>
</dbReference>
<dbReference type="InterPro" id="IPR052933">
    <property type="entry name" value="DNA_Protect_Modify"/>
</dbReference>
<dbReference type="CDD" id="cd02440">
    <property type="entry name" value="AdoMet_MTases"/>
    <property type="match status" value="1"/>
</dbReference>
<feature type="compositionally biased region" description="Pro residues" evidence="2">
    <location>
        <begin position="39"/>
        <end position="48"/>
    </location>
</feature>
<dbReference type="InterPro" id="IPR014001">
    <property type="entry name" value="Helicase_ATP-bd"/>
</dbReference>
<gene>
    <name evidence="4" type="ORF">Vqi01_51590</name>
</gene>